<dbReference type="PRINTS" id="PR00320">
    <property type="entry name" value="GPROTEINBRPT"/>
</dbReference>
<feature type="repeat" description="WD" evidence="3">
    <location>
        <begin position="794"/>
        <end position="827"/>
    </location>
</feature>
<feature type="region of interest" description="Disordered" evidence="4">
    <location>
        <begin position="440"/>
        <end position="484"/>
    </location>
</feature>
<dbReference type="InterPro" id="IPR015943">
    <property type="entry name" value="WD40/YVTN_repeat-like_dom_sf"/>
</dbReference>
<feature type="repeat" description="WD" evidence="3">
    <location>
        <begin position="625"/>
        <end position="666"/>
    </location>
</feature>
<sequence length="834" mass="91136">MSPGHPSEVYSQQLFKLAYGYPLWEPEPKEGQGEVEIGDVGYLRQGGFYRLFNAMRDAEDDIQHVGVPEDFQRHDPGRLQPVKATNTINAGPLFSSTVRHIKVEGDIGAHNIGAGFLCECTDHQGALAILDTPGKRLLAHQERKMRQYMKSNIDHWVRFANDDVGLDVKDEDIYFVRGWVKTTRWAVVAFSGNSRHARLRFQGDLSLPVSAAFQIDMQSESAALCTPRIGPDYRPSLDWSHPGQLGPRPEDSRSGSQPTRGKRKRNRHHTDDGEQRHSRHSGDMRGGAPSLGGQSVLAQGQTPFESDQCMFLHYFKIKRRLLLPRRIEAAAEPQDPAVDRDADAEMIVEEVPPRITPYDPVDDLLNYILEHASGANVALASDEDLIRLCKSRYSGQYPIPDDVPAFLDDVQPIIEVSEDGLGMVLFDEDTQNAIEESAKIATPQHGHGQQHEASGSREDDSGRDDSEDPPGSAPTRQSAEEKGKFVERSNILSLAGITGGERRGGTLALAFSPIGRDVAAGFENNTIVVWNVAQNAVRHQFSEHEAAVTALVFSPDGNKLVSGGRDGKVILWDLIAGGSITNKRVHEGTVDCVAYSHDGKLYASAAGDSIVKLWNAETGTLVAQTEEHNGIIMALAFSPDNERFVSACAEGTAHVWSTHTATSICDLTGHEGVIYTIAYSPDGKRLVTGSDDGTCRVWSALVGDEFMTLSEGEGGQVWAATFSPDGTEVHYVGSGRILKAFDSYTSDAISSIECGEKVAMSMTFSSDGRLFAAGGDDYAVTVWDMVARRELVALPGHTDNVTHVAFSKDNRYLATASDDGTMRKWELPALLRPP</sequence>
<gene>
    <name evidence="5" type="ORF">FOMPIDRAFT_1050779</name>
</gene>
<feature type="repeat" description="WD" evidence="3">
    <location>
        <begin position="541"/>
        <end position="582"/>
    </location>
</feature>
<dbReference type="InterPro" id="IPR001680">
    <property type="entry name" value="WD40_rpt"/>
</dbReference>
<feature type="repeat" description="WD" evidence="3">
    <location>
        <begin position="761"/>
        <end position="793"/>
    </location>
</feature>
<dbReference type="Proteomes" id="UP000015241">
    <property type="component" value="Unassembled WGS sequence"/>
</dbReference>
<protein>
    <submittedName>
        <fullName evidence="5">Uncharacterized protein</fullName>
    </submittedName>
</protein>
<dbReference type="AlphaFoldDB" id="S8E7H3"/>
<evidence type="ECO:0000313" key="5">
    <source>
        <dbReference type="EMBL" id="EPS99268.1"/>
    </source>
</evidence>
<dbReference type="SUPFAM" id="SSF50978">
    <property type="entry name" value="WD40 repeat-like"/>
    <property type="match status" value="1"/>
</dbReference>
<dbReference type="eggNOG" id="KOG0306">
    <property type="taxonomic scope" value="Eukaryota"/>
</dbReference>
<feature type="region of interest" description="Disordered" evidence="4">
    <location>
        <begin position="235"/>
        <end position="296"/>
    </location>
</feature>
<feature type="repeat" description="WD" evidence="3">
    <location>
        <begin position="667"/>
        <end position="708"/>
    </location>
</feature>
<dbReference type="STRING" id="743788.S8E7H3"/>
<evidence type="ECO:0000256" key="2">
    <source>
        <dbReference type="ARBA" id="ARBA00022737"/>
    </source>
</evidence>
<keyword evidence="1 3" id="KW-0853">WD repeat</keyword>
<dbReference type="PANTHER" id="PTHR19848">
    <property type="entry name" value="WD40 REPEAT PROTEIN"/>
    <property type="match status" value="1"/>
</dbReference>
<feature type="compositionally biased region" description="Basic and acidic residues" evidence="4">
    <location>
        <begin position="269"/>
        <end position="283"/>
    </location>
</feature>
<dbReference type="Gene3D" id="2.130.10.10">
    <property type="entry name" value="YVTN repeat-like/Quinoprotein amine dehydrogenase"/>
    <property type="match status" value="2"/>
</dbReference>
<dbReference type="Pfam" id="PF00400">
    <property type="entry name" value="WD40"/>
    <property type="match status" value="6"/>
</dbReference>
<dbReference type="SMART" id="SM00320">
    <property type="entry name" value="WD40"/>
    <property type="match status" value="8"/>
</dbReference>
<organism evidence="5 6">
    <name type="scientific">Fomitopsis schrenkii</name>
    <name type="common">Brown rot fungus</name>
    <dbReference type="NCBI Taxonomy" id="2126942"/>
    <lineage>
        <taxon>Eukaryota</taxon>
        <taxon>Fungi</taxon>
        <taxon>Dikarya</taxon>
        <taxon>Basidiomycota</taxon>
        <taxon>Agaricomycotina</taxon>
        <taxon>Agaricomycetes</taxon>
        <taxon>Polyporales</taxon>
        <taxon>Fomitopsis</taxon>
    </lineage>
</organism>
<dbReference type="PROSITE" id="PS00678">
    <property type="entry name" value="WD_REPEATS_1"/>
    <property type="match status" value="1"/>
</dbReference>
<evidence type="ECO:0000256" key="1">
    <source>
        <dbReference type="ARBA" id="ARBA00022574"/>
    </source>
</evidence>
<proteinExistence type="predicted"/>
<evidence type="ECO:0000256" key="3">
    <source>
        <dbReference type="PROSITE-ProRule" id="PRU00221"/>
    </source>
</evidence>
<keyword evidence="2" id="KW-0677">Repeat</keyword>
<dbReference type="EMBL" id="KE504158">
    <property type="protein sequence ID" value="EPS99268.1"/>
    <property type="molecule type" value="Genomic_DNA"/>
</dbReference>
<evidence type="ECO:0000313" key="6">
    <source>
        <dbReference type="Proteomes" id="UP000015241"/>
    </source>
</evidence>
<name>S8E7H3_FOMSC</name>
<dbReference type="PROSITE" id="PS50082">
    <property type="entry name" value="WD_REPEATS_2"/>
    <property type="match status" value="6"/>
</dbReference>
<dbReference type="eggNOG" id="KOG0266">
    <property type="taxonomic scope" value="Eukaryota"/>
</dbReference>
<accession>S8E7H3</accession>
<feature type="repeat" description="WD" evidence="3">
    <location>
        <begin position="583"/>
        <end position="624"/>
    </location>
</feature>
<dbReference type="InterPro" id="IPR036322">
    <property type="entry name" value="WD40_repeat_dom_sf"/>
</dbReference>
<dbReference type="OrthoDB" id="538223at2759"/>
<dbReference type="PANTHER" id="PTHR19848:SF8">
    <property type="entry name" value="F-BOX AND WD REPEAT DOMAIN CONTAINING 7"/>
    <property type="match status" value="1"/>
</dbReference>
<dbReference type="HOGENOM" id="CLU_000288_57_36_1"/>
<dbReference type="InParanoid" id="S8E7H3"/>
<feature type="non-terminal residue" evidence="5">
    <location>
        <position position="834"/>
    </location>
</feature>
<dbReference type="InterPro" id="IPR020472">
    <property type="entry name" value="WD40_PAC1"/>
</dbReference>
<dbReference type="CDD" id="cd00200">
    <property type="entry name" value="WD40"/>
    <property type="match status" value="1"/>
</dbReference>
<reference evidence="5 6" key="1">
    <citation type="journal article" date="2012" name="Science">
        <title>The Paleozoic origin of enzymatic lignin decomposition reconstructed from 31 fungal genomes.</title>
        <authorList>
            <person name="Floudas D."/>
            <person name="Binder M."/>
            <person name="Riley R."/>
            <person name="Barry K."/>
            <person name="Blanchette R.A."/>
            <person name="Henrissat B."/>
            <person name="Martinez A.T."/>
            <person name="Otillar R."/>
            <person name="Spatafora J.W."/>
            <person name="Yadav J.S."/>
            <person name="Aerts A."/>
            <person name="Benoit I."/>
            <person name="Boyd A."/>
            <person name="Carlson A."/>
            <person name="Copeland A."/>
            <person name="Coutinho P.M."/>
            <person name="de Vries R.P."/>
            <person name="Ferreira P."/>
            <person name="Findley K."/>
            <person name="Foster B."/>
            <person name="Gaskell J."/>
            <person name="Glotzer D."/>
            <person name="Gorecki P."/>
            <person name="Heitman J."/>
            <person name="Hesse C."/>
            <person name="Hori C."/>
            <person name="Igarashi K."/>
            <person name="Jurgens J.A."/>
            <person name="Kallen N."/>
            <person name="Kersten P."/>
            <person name="Kohler A."/>
            <person name="Kuees U."/>
            <person name="Kumar T.K.A."/>
            <person name="Kuo A."/>
            <person name="LaButti K."/>
            <person name="Larrondo L.F."/>
            <person name="Lindquist E."/>
            <person name="Ling A."/>
            <person name="Lombard V."/>
            <person name="Lucas S."/>
            <person name="Lundell T."/>
            <person name="Martin R."/>
            <person name="McLaughlin D.J."/>
            <person name="Morgenstern I."/>
            <person name="Morin E."/>
            <person name="Murat C."/>
            <person name="Nagy L.G."/>
            <person name="Nolan M."/>
            <person name="Ohm R.A."/>
            <person name="Patyshakuliyeva A."/>
            <person name="Rokas A."/>
            <person name="Ruiz-Duenas F.J."/>
            <person name="Sabat G."/>
            <person name="Salamov A."/>
            <person name="Samejima M."/>
            <person name="Schmutz J."/>
            <person name="Slot J.C."/>
            <person name="St John F."/>
            <person name="Stenlid J."/>
            <person name="Sun H."/>
            <person name="Sun S."/>
            <person name="Syed K."/>
            <person name="Tsang A."/>
            <person name="Wiebenga A."/>
            <person name="Young D."/>
            <person name="Pisabarro A."/>
            <person name="Eastwood D.C."/>
            <person name="Martin F."/>
            <person name="Cullen D."/>
            <person name="Grigoriev I.V."/>
            <person name="Hibbett D.S."/>
        </authorList>
    </citation>
    <scope>NUCLEOTIDE SEQUENCE</scope>
    <source>
        <strain evidence="6">FP-58527</strain>
    </source>
</reference>
<evidence type="ECO:0000256" key="4">
    <source>
        <dbReference type="SAM" id="MobiDB-lite"/>
    </source>
</evidence>
<feature type="compositionally biased region" description="Basic and acidic residues" evidence="4">
    <location>
        <begin position="454"/>
        <end position="464"/>
    </location>
</feature>
<dbReference type="InterPro" id="IPR019775">
    <property type="entry name" value="WD40_repeat_CS"/>
</dbReference>
<dbReference type="PROSITE" id="PS50294">
    <property type="entry name" value="WD_REPEATS_REGION"/>
    <property type="match status" value="5"/>
</dbReference>
<keyword evidence="6" id="KW-1185">Reference proteome</keyword>